<evidence type="ECO:0000256" key="7">
    <source>
        <dbReference type="ARBA" id="ARBA00022898"/>
    </source>
</evidence>
<dbReference type="EC" id="2.6.1.42" evidence="6"/>
<dbReference type="InterPro" id="IPR036038">
    <property type="entry name" value="Aminotransferase-like"/>
</dbReference>
<dbReference type="AlphaFoldDB" id="A0A1G5VFT2"/>
<evidence type="ECO:0000313" key="14">
    <source>
        <dbReference type="Proteomes" id="UP000198756"/>
    </source>
</evidence>
<sequence>MTDFPVPNRAMNFGDGLFETMVFDGEKIRFFSFHLDRLIRGMKMLRLEADKSGFEKLESWIAEKYAGKKLRIRWNLFRSGSGRYTPETNQSFQTLHFQELTFAPAVKSLASFAESISLYPFPWSRFKTLNALPYVMAAQEREDRKLDELILLDHTGKVAEASASNIFWRKGKKVYTPALNSGCIEGVGRQAIISKIPRLITEGVFGPNDLLKADQVWVSNVTGVSYLEKIDSLEFSTDKWDPLTEIFQ</sequence>
<evidence type="ECO:0000256" key="6">
    <source>
        <dbReference type="ARBA" id="ARBA00013053"/>
    </source>
</evidence>
<evidence type="ECO:0000256" key="10">
    <source>
        <dbReference type="ARBA" id="ARBA00049229"/>
    </source>
</evidence>
<comment type="cofactor">
    <cofactor evidence="1 12">
        <name>pyridoxal 5'-phosphate</name>
        <dbReference type="ChEBI" id="CHEBI:597326"/>
    </cofactor>
</comment>
<dbReference type="Gene3D" id="3.20.10.10">
    <property type="entry name" value="D-amino Acid Aminotransferase, subunit A, domain 2"/>
    <property type="match status" value="1"/>
</dbReference>
<dbReference type="Pfam" id="PF01063">
    <property type="entry name" value="Aminotran_4"/>
    <property type="match status" value="1"/>
</dbReference>
<keyword evidence="14" id="KW-1185">Reference proteome</keyword>
<evidence type="ECO:0000256" key="3">
    <source>
        <dbReference type="ARBA" id="ARBA00004931"/>
    </source>
</evidence>
<dbReference type="EMBL" id="FMXE01000003">
    <property type="protein sequence ID" value="SDA43915.1"/>
    <property type="molecule type" value="Genomic_DNA"/>
</dbReference>
<accession>A0A1G5VFT2</accession>
<gene>
    <name evidence="13" type="ORF">SAMN03080617_00461</name>
</gene>
<evidence type="ECO:0000256" key="11">
    <source>
        <dbReference type="RuleBase" id="RU004106"/>
    </source>
</evidence>
<evidence type="ECO:0000313" key="13">
    <source>
        <dbReference type="EMBL" id="SDA43915.1"/>
    </source>
</evidence>
<keyword evidence="13" id="KW-0032">Aminotransferase</keyword>
<evidence type="ECO:0000256" key="8">
    <source>
        <dbReference type="ARBA" id="ARBA00048212"/>
    </source>
</evidence>
<evidence type="ECO:0000256" key="5">
    <source>
        <dbReference type="ARBA" id="ARBA00009320"/>
    </source>
</evidence>
<evidence type="ECO:0000256" key="12">
    <source>
        <dbReference type="RuleBase" id="RU004516"/>
    </source>
</evidence>
<dbReference type="InterPro" id="IPR001544">
    <property type="entry name" value="Aminotrans_IV"/>
</dbReference>
<evidence type="ECO:0000256" key="2">
    <source>
        <dbReference type="ARBA" id="ARBA00004824"/>
    </source>
</evidence>
<dbReference type="PROSITE" id="PS00770">
    <property type="entry name" value="AA_TRANSFER_CLASS_4"/>
    <property type="match status" value="1"/>
</dbReference>
<name>A0A1G5VFT2_9BACT</name>
<proteinExistence type="inferred from homology"/>
<dbReference type="InterPro" id="IPR050571">
    <property type="entry name" value="Class-IV_PLP-Dep_Aminotrnsfr"/>
</dbReference>
<reference evidence="14" key="1">
    <citation type="submission" date="2016-10" db="EMBL/GenBank/DDBJ databases">
        <authorList>
            <person name="Varghese N."/>
            <person name="Submissions S."/>
        </authorList>
    </citation>
    <scope>NUCLEOTIDE SEQUENCE [LARGE SCALE GENOMIC DNA]</scope>
    <source>
        <strain evidence="14">DSM 22703</strain>
    </source>
</reference>
<dbReference type="PANTHER" id="PTHR42743">
    <property type="entry name" value="AMINO-ACID AMINOTRANSFERASE"/>
    <property type="match status" value="1"/>
</dbReference>
<protein>
    <recommendedName>
        <fullName evidence="6">branched-chain-amino-acid transaminase</fullName>
        <ecNumber evidence="6">2.6.1.42</ecNumber>
    </recommendedName>
</protein>
<evidence type="ECO:0000256" key="4">
    <source>
        <dbReference type="ARBA" id="ARBA00005072"/>
    </source>
</evidence>
<comment type="pathway">
    <text evidence="4">Amino-acid biosynthesis; L-leucine biosynthesis; L-leucine from 3-methyl-2-oxobutanoate: step 4/4.</text>
</comment>
<dbReference type="InterPro" id="IPR043132">
    <property type="entry name" value="BCAT-like_C"/>
</dbReference>
<dbReference type="InterPro" id="IPR018300">
    <property type="entry name" value="Aminotrans_IV_CS"/>
</dbReference>
<comment type="pathway">
    <text evidence="3">Amino-acid biosynthesis; L-valine biosynthesis; L-valine from pyruvate: step 4/4.</text>
</comment>
<dbReference type="GO" id="GO:0004084">
    <property type="term" value="F:branched-chain-amino-acid transaminase activity"/>
    <property type="evidence" value="ECO:0007669"/>
    <property type="project" value="UniProtKB-EC"/>
</dbReference>
<dbReference type="STRING" id="279824.SAMN03080617_00461"/>
<comment type="similarity">
    <text evidence="5 11">Belongs to the class-IV pyridoxal-phosphate-dependent aminotransferase family.</text>
</comment>
<dbReference type="GO" id="GO:0046394">
    <property type="term" value="P:carboxylic acid biosynthetic process"/>
    <property type="evidence" value="ECO:0007669"/>
    <property type="project" value="UniProtKB-ARBA"/>
</dbReference>
<dbReference type="Gene3D" id="3.30.470.10">
    <property type="match status" value="1"/>
</dbReference>
<comment type="catalytic activity">
    <reaction evidence="9">
        <text>L-isoleucine + 2-oxoglutarate = (S)-3-methyl-2-oxopentanoate + L-glutamate</text>
        <dbReference type="Rhea" id="RHEA:24801"/>
        <dbReference type="ChEBI" id="CHEBI:16810"/>
        <dbReference type="ChEBI" id="CHEBI:29985"/>
        <dbReference type="ChEBI" id="CHEBI:35146"/>
        <dbReference type="ChEBI" id="CHEBI:58045"/>
        <dbReference type="EC" id="2.6.1.42"/>
    </reaction>
</comment>
<evidence type="ECO:0000256" key="9">
    <source>
        <dbReference type="ARBA" id="ARBA00048798"/>
    </source>
</evidence>
<dbReference type="CDD" id="cd00449">
    <property type="entry name" value="PLPDE_IV"/>
    <property type="match status" value="1"/>
</dbReference>
<dbReference type="InterPro" id="IPR043131">
    <property type="entry name" value="BCAT-like_N"/>
</dbReference>
<keyword evidence="7 12" id="KW-0663">Pyridoxal phosphate</keyword>
<dbReference type="Proteomes" id="UP000198756">
    <property type="component" value="Unassembled WGS sequence"/>
</dbReference>
<keyword evidence="13" id="KW-0808">Transferase</keyword>
<dbReference type="SUPFAM" id="SSF56752">
    <property type="entry name" value="D-aminoacid aminotransferase-like PLP-dependent enzymes"/>
    <property type="match status" value="1"/>
</dbReference>
<comment type="pathway">
    <text evidence="2">Amino-acid biosynthesis; L-isoleucine biosynthesis; L-isoleucine from 2-oxobutanoate: step 4/4.</text>
</comment>
<organism evidence="13 14">
    <name type="scientific">Algoriphagus alkaliphilus</name>
    <dbReference type="NCBI Taxonomy" id="279824"/>
    <lineage>
        <taxon>Bacteria</taxon>
        <taxon>Pseudomonadati</taxon>
        <taxon>Bacteroidota</taxon>
        <taxon>Cytophagia</taxon>
        <taxon>Cytophagales</taxon>
        <taxon>Cyclobacteriaceae</taxon>
        <taxon>Algoriphagus</taxon>
    </lineage>
</organism>
<evidence type="ECO:0000256" key="1">
    <source>
        <dbReference type="ARBA" id="ARBA00001933"/>
    </source>
</evidence>
<comment type="catalytic activity">
    <reaction evidence="10">
        <text>L-leucine + 2-oxoglutarate = 4-methyl-2-oxopentanoate + L-glutamate</text>
        <dbReference type="Rhea" id="RHEA:18321"/>
        <dbReference type="ChEBI" id="CHEBI:16810"/>
        <dbReference type="ChEBI" id="CHEBI:17865"/>
        <dbReference type="ChEBI" id="CHEBI:29985"/>
        <dbReference type="ChEBI" id="CHEBI:57427"/>
        <dbReference type="EC" id="2.6.1.42"/>
    </reaction>
</comment>
<dbReference type="PANTHER" id="PTHR42743:SF11">
    <property type="entry name" value="AMINODEOXYCHORISMATE LYASE"/>
    <property type="match status" value="1"/>
</dbReference>
<comment type="catalytic activity">
    <reaction evidence="8">
        <text>L-valine + 2-oxoglutarate = 3-methyl-2-oxobutanoate + L-glutamate</text>
        <dbReference type="Rhea" id="RHEA:24813"/>
        <dbReference type="ChEBI" id="CHEBI:11851"/>
        <dbReference type="ChEBI" id="CHEBI:16810"/>
        <dbReference type="ChEBI" id="CHEBI:29985"/>
        <dbReference type="ChEBI" id="CHEBI:57762"/>
        <dbReference type="EC" id="2.6.1.42"/>
    </reaction>
</comment>